<gene>
    <name evidence="1" type="ORF">O181_065461</name>
</gene>
<dbReference type="Proteomes" id="UP000765509">
    <property type="component" value="Unassembled WGS sequence"/>
</dbReference>
<reference evidence="1" key="1">
    <citation type="submission" date="2021-03" db="EMBL/GenBank/DDBJ databases">
        <title>Draft genome sequence of rust myrtle Austropuccinia psidii MF-1, a brazilian biotype.</title>
        <authorList>
            <person name="Quecine M.C."/>
            <person name="Pachon D.M.R."/>
            <person name="Bonatelli M.L."/>
            <person name="Correr F.H."/>
            <person name="Franceschini L.M."/>
            <person name="Leite T.F."/>
            <person name="Margarido G.R.A."/>
            <person name="Almeida C.A."/>
            <person name="Ferrarezi J.A."/>
            <person name="Labate C.A."/>
        </authorList>
    </citation>
    <scope>NUCLEOTIDE SEQUENCE</scope>
    <source>
        <strain evidence="1">MF-1</strain>
    </source>
</reference>
<dbReference type="EMBL" id="AVOT02032039">
    <property type="protein sequence ID" value="MBW0525746.1"/>
    <property type="molecule type" value="Genomic_DNA"/>
</dbReference>
<comment type="caution">
    <text evidence="1">The sequence shown here is derived from an EMBL/GenBank/DDBJ whole genome shotgun (WGS) entry which is preliminary data.</text>
</comment>
<name>A0A9Q3I187_9BASI</name>
<protein>
    <submittedName>
        <fullName evidence="1">Uncharacterized protein</fullName>
    </submittedName>
</protein>
<proteinExistence type="predicted"/>
<keyword evidence="2" id="KW-1185">Reference proteome</keyword>
<sequence length="193" mass="23087">MESCPLLEKKLTSLDTQPCPDITAIVLPYIEFEDIFEKENSPLQTVSPDPWKELPGLNLKKYEFLELLTWDGVEGNLENQYWNEIFHMDEHLRKSLLWRTWECQYWFNLQDFQIQNGKISKISGSHIVKTAKWNYHWEETLIPEIFSIRGGAIKWNTEDWDFFCQEHLFQALKRETWRGGKFIKPELVKEVFA</sequence>
<dbReference type="AlphaFoldDB" id="A0A9Q3I187"/>
<evidence type="ECO:0000313" key="2">
    <source>
        <dbReference type="Proteomes" id="UP000765509"/>
    </source>
</evidence>
<organism evidence="1 2">
    <name type="scientific">Austropuccinia psidii MF-1</name>
    <dbReference type="NCBI Taxonomy" id="1389203"/>
    <lineage>
        <taxon>Eukaryota</taxon>
        <taxon>Fungi</taxon>
        <taxon>Dikarya</taxon>
        <taxon>Basidiomycota</taxon>
        <taxon>Pucciniomycotina</taxon>
        <taxon>Pucciniomycetes</taxon>
        <taxon>Pucciniales</taxon>
        <taxon>Sphaerophragmiaceae</taxon>
        <taxon>Austropuccinia</taxon>
    </lineage>
</organism>
<evidence type="ECO:0000313" key="1">
    <source>
        <dbReference type="EMBL" id="MBW0525746.1"/>
    </source>
</evidence>
<accession>A0A9Q3I187</accession>